<sequence length="225" mass="22724">MAGTTVRDDGSVLAAFDAALTALGLAPGSPELARAREYALATMGQSKIEVFRVIVDGDEARARRANAAFEDAYARHLAGGGASPIPGAEEAILRLRSAGVRVALTTGFGPDTRDALLDALGWGDLVDLALAPADAGGRGRPYPDMILTAVLRLRVDDVTAVAVAGDTASDLLAGTRAGAGVVAGVLTGAHGEAEFATVAHTHVLGSVAELPDVIERAAGLGAPRP</sequence>
<name>A0A937UV81_9ACTN</name>
<dbReference type="PANTHER" id="PTHR43434:SF19">
    <property type="entry name" value="PHOSPHONOACETALDEHYDE HYDROLASE"/>
    <property type="match status" value="1"/>
</dbReference>
<dbReference type="EMBL" id="JAEACQ010000363">
    <property type="protein sequence ID" value="MBL7633000.1"/>
    <property type="molecule type" value="Genomic_DNA"/>
</dbReference>
<proteinExistence type="predicted"/>
<reference evidence="1" key="1">
    <citation type="submission" date="2020-12" db="EMBL/GenBank/DDBJ databases">
        <title>Genomic characterization of non-nitrogen-fixing Frankia strains.</title>
        <authorList>
            <person name="Carlos-Shanley C."/>
            <person name="Guerra T."/>
            <person name="Hahn D."/>
        </authorList>
    </citation>
    <scope>NUCLEOTIDE SEQUENCE</scope>
    <source>
        <strain evidence="1">CN6</strain>
    </source>
</reference>
<dbReference type="Proteomes" id="UP000604475">
    <property type="component" value="Unassembled WGS sequence"/>
</dbReference>
<dbReference type="Pfam" id="PF00702">
    <property type="entry name" value="Hydrolase"/>
    <property type="match status" value="1"/>
</dbReference>
<dbReference type="SUPFAM" id="SSF56784">
    <property type="entry name" value="HAD-like"/>
    <property type="match status" value="1"/>
</dbReference>
<gene>
    <name evidence="1" type="ORF">I7412_38780</name>
</gene>
<evidence type="ECO:0000313" key="1">
    <source>
        <dbReference type="EMBL" id="MBL7633000.1"/>
    </source>
</evidence>
<dbReference type="InterPro" id="IPR050155">
    <property type="entry name" value="HAD-like_hydrolase_sf"/>
</dbReference>
<protein>
    <submittedName>
        <fullName evidence="1">HAD family hydrolase</fullName>
    </submittedName>
</protein>
<organism evidence="1 2">
    <name type="scientific">Frankia nepalensis</name>
    <dbReference type="NCBI Taxonomy" id="1836974"/>
    <lineage>
        <taxon>Bacteria</taxon>
        <taxon>Bacillati</taxon>
        <taxon>Actinomycetota</taxon>
        <taxon>Actinomycetes</taxon>
        <taxon>Frankiales</taxon>
        <taxon>Frankiaceae</taxon>
        <taxon>Frankia</taxon>
    </lineage>
</organism>
<dbReference type="AlphaFoldDB" id="A0A937UV81"/>
<dbReference type="GO" id="GO:0005829">
    <property type="term" value="C:cytosol"/>
    <property type="evidence" value="ECO:0007669"/>
    <property type="project" value="TreeGrafter"/>
</dbReference>
<dbReference type="PANTHER" id="PTHR43434">
    <property type="entry name" value="PHOSPHOGLYCOLATE PHOSPHATASE"/>
    <property type="match status" value="1"/>
</dbReference>
<dbReference type="GO" id="GO:0008967">
    <property type="term" value="F:phosphoglycolate phosphatase activity"/>
    <property type="evidence" value="ECO:0007669"/>
    <property type="project" value="TreeGrafter"/>
</dbReference>
<comment type="caution">
    <text evidence="1">The sequence shown here is derived from an EMBL/GenBank/DDBJ whole genome shotgun (WGS) entry which is preliminary data.</text>
</comment>
<dbReference type="GO" id="GO:0006281">
    <property type="term" value="P:DNA repair"/>
    <property type="evidence" value="ECO:0007669"/>
    <property type="project" value="TreeGrafter"/>
</dbReference>
<accession>A0A937UV81</accession>
<evidence type="ECO:0000313" key="2">
    <source>
        <dbReference type="Proteomes" id="UP000604475"/>
    </source>
</evidence>
<dbReference type="InterPro" id="IPR023214">
    <property type="entry name" value="HAD_sf"/>
</dbReference>
<dbReference type="InterPro" id="IPR036412">
    <property type="entry name" value="HAD-like_sf"/>
</dbReference>
<dbReference type="RefSeq" id="WP_203005350.1">
    <property type="nucleotide sequence ID" value="NZ_JADWYU010000037.1"/>
</dbReference>
<keyword evidence="2" id="KW-1185">Reference proteome</keyword>
<dbReference type="Gene3D" id="3.40.50.1000">
    <property type="entry name" value="HAD superfamily/HAD-like"/>
    <property type="match status" value="1"/>
</dbReference>
<keyword evidence="1" id="KW-0378">Hydrolase</keyword>